<reference evidence="2 3" key="2">
    <citation type="journal article" date="2014" name="BMC Genomics">
        <title>An improved genome of the model marine alga Ostreococcus tauri unfolds by assessing Illumina de novo assemblies.</title>
        <authorList>
            <person name="Blanc-Mathieu R."/>
            <person name="Verhelst B."/>
            <person name="Derelle E."/>
            <person name="Rombauts S."/>
            <person name="Bouget F.Y."/>
            <person name="Carre I."/>
            <person name="Chateau A."/>
            <person name="Eyre-Walker A."/>
            <person name="Grimsley N."/>
            <person name="Moreau H."/>
            <person name="Piegu B."/>
            <person name="Rivals E."/>
            <person name="Schackwitz W."/>
            <person name="Van de Peer Y."/>
            <person name="Piganeau G."/>
        </authorList>
    </citation>
    <scope>NUCLEOTIDE SEQUENCE [LARGE SCALE GENOMIC DNA]</scope>
    <source>
        <strain evidence="3">OTTH 0595 / CCAP 157/2 / RCC745</strain>
    </source>
</reference>
<dbReference type="AlphaFoldDB" id="A0A090M635"/>
<keyword evidence="3" id="KW-1185">Reference proteome</keyword>
<evidence type="ECO:0000256" key="1">
    <source>
        <dbReference type="SAM" id="MobiDB-lite"/>
    </source>
</evidence>
<evidence type="ECO:0000313" key="3">
    <source>
        <dbReference type="Proteomes" id="UP000009170"/>
    </source>
</evidence>
<dbReference type="Proteomes" id="UP000009170">
    <property type="component" value="Unassembled WGS sequence"/>
</dbReference>
<sequence>MRARTSTSLGVDADVARVVRTAHRASIARRRALRTPGAIASASNNNRRERSEDAPATARTPNGGGARSFVGASFYEDPYDTRGGGAARGMATARELASARRGLSGPMSRAARRAKGAMRPADGARKRNRAEEAIDRRRALEREMRGQLLETEVKREVESLVKQRAKKALECERVDLRDGSVLFKFKVSPVAETVTVEETERVTMEVERRLWGDTRTNENVVVRWMMTVRYLASTLGAENAVMYVASTPFRITFWTLAYALRSIFWIVTGRGSVRPSGRAKRQLKQINTIVATGPDRGFNPFGSAPRGLNNRDWRAA</sequence>
<gene>
    <name evidence="2" type="ORF">OT_ostta11g01900</name>
</gene>
<proteinExistence type="predicted"/>
<feature type="region of interest" description="Disordered" evidence="1">
    <location>
        <begin position="36"/>
        <end position="71"/>
    </location>
</feature>
<feature type="region of interest" description="Disordered" evidence="1">
    <location>
        <begin position="86"/>
        <end position="130"/>
    </location>
</feature>
<reference evidence="3" key="1">
    <citation type="journal article" date="2006" name="Proc. Natl. Acad. Sci. U.S.A.">
        <title>Genome analysis of the smallest free-living eukaryote Ostreococcus tauri unveils many unique features.</title>
        <authorList>
            <person name="Derelle E."/>
            <person name="Ferraz C."/>
            <person name="Rombauts S."/>
            <person name="Rouze P."/>
            <person name="Worden A.Z."/>
            <person name="Robbens S."/>
            <person name="Partensky F."/>
            <person name="Degroeve S."/>
            <person name="Echeynie S."/>
            <person name="Cooke R."/>
            <person name="Saeys Y."/>
            <person name="Wuyts J."/>
            <person name="Jabbari K."/>
            <person name="Bowler C."/>
            <person name="Panaud O."/>
            <person name="Piegu B."/>
            <person name="Ball S.G."/>
            <person name="Ral J.-P."/>
            <person name="Bouget F.-Y."/>
            <person name="Piganeau G."/>
            <person name="De Baets B."/>
            <person name="Picard A."/>
            <person name="Delseny M."/>
            <person name="Demaille J."/>
            <person name="Van de Peer Y."/>
            <person name="Moreau H."/>
        </authorList>
    </citation>
    <scope>NUCLEOTIDE SEQUENCE [LARGE SCALE GENOMIC DNA]</scope>
    <source>
        <strain evidence="3">OTTH 0595 / CCAP 157/2 / RCC745</strain>
    </source>
</reference>
<name>A0A090M635_OSTTA</name>
<protein>
    <submittedName>
        <fullName evidence="2">Unnamed product</fullName>
    </submittedName>
</protein>
<dbReference type="GeneID" id="9833617"/>
<accession>A0A090M635</accession>
<organism evidence="2 3">
    <name type="scientific">Ostreococcus tauri</name>
    <name type="common">Marine green alga</name>
    <dbReference type="NCBI Taxonomy" id="70448"/>
    <lineage>
        <taxon>Eukaryota</taxon>
        <taxon>Viridiplantae</taxon>
        <taxon>Chlorophyta</taxon>
        <taxon>Mamiellophyceae</taxon>
        <taxon>Mamiellales</taxon>
        <taxon>Bathycoccaceae</taxon>
        <taxon>Ostreococcus</taxon>
    </lineage>
</organism>
<dbReference type="EMBL" id="CAID01000011">
    <property type="protein sequence ID" value="CEF99651.1"/>
    <property type="molecule type" value="Genomic_DNA"/>
</dbReference>
<dbReference type="KEGG" id="ota:OT_ostta11g01900"/>
<comment type="caution">
    <text evidence="2">The sequence shown here is derived from an EMBL/GenBank/DDBJ whole genome shotgun (WGS) entry which is preliminary data.</text>
</comment>
<dbReference type="InParanoid" id="A0A090M635"/>
<dbReference type="OrthoDB" id="10472112at2759"/>
<evidence type="ECO:0000313" key="2">
    <source>
        <dbReference type="EMBL" id="CEF99651.1"/>
    </source>
</evidence>
<dbReference type="RefSeq" id="XP_022839952.1">
    <property type="nucleotide sequence ID" value="XM_022983016.1"/>
</dbReference>
<feature type="region of interest" description="Disordered" evidence="1">
    <location>
        <begin position="297"/>
        <end position="316"/>
    </location>
</feature>